<keyword evidence="11 12" id="KW-0407">Ion channel</keyword>
<evidence type="ECO:0000256" key="5">
    <source>
        <dbReference type="ARBA" id="ARBA00022692"/>
    </source>
</evidence>
<evidence type="ECO:0000256" key="10">
    <source>
        <dbReference type="ARBA" id="ARBA00023201"/>
    </source>
</evidence>
<evidence type="ECO:0000256" key="1">
    <source>
        <dbReference type="ARBA" id="ARBA00004141"/>
    </source>
</evidence>
<evidence type="ECO:0000313" key="15">
    <source>
        <dbReference type="Proteomes" id="UP000886998"/>
    </source>
</evidence>
<dbReference type="GO" id="GO:0005272">
    <property type="term" value="F:sodium channel activity"/>
    <property type="evidence" value="ECO:0007669"/>
    <property type="project" value="UniProtKB-KW"/>
</dbReference>
<evidence type="ECO:0000256" key="9">
    <source>
        <dbReference type="ARBA" id="ARBA00023136"/>
    </source>
</evidence>
<evidence type="ECO:0000313" key="14">
    <source>
        <dbReference type="EMBL" id="GFY46325.1"/>
    </source>
</evidence>
<protein>
    <submittedName>
        <fullName evidence="14">Uncharacterized protein</fullName>
    </submittedName>
</protein>
<keyword evidence="15" id="KW-1185">Reference proteome</keyword>
<keyword evidence="10 12" id="KW-0739">Sodium transport</keyword>
<reference evidence="14" key="1">
    <citation type="submission" date="2020-08" db="EMBL/GenBank/DDBJ databases">
        <title>Multicomponent nature underlies the extraordinary mechanical properties of spider dragline silk.</title>
        <authorList>
            <person name="Kono N."/>
            <person name="Nakamura H."/>
            <person name="Mori M."/>
            <person name="Yoshida Y."/>
            <person name="Ohtoshi R."/>
            <person name="Malay A.D."/>
            <person name="Moran D.A.P."/>
            <person name="Tomita M."/>
            <person name="Numata K."/>
            <person name="Arakawa K."/>
        </authorList>
    </citation>
    <scope>NUCLEOTIDE SEQUENCE</scope>
</reference>
<name>A0A8X6X3P7_9ARAC</name>
<dbReference type="AlphaFoldDB" id="A0A8X6X3P7"/>
<dbReference type="EMBL" id="BMAV01005319">
    <property type="protein sequence ID" value="GFY46325.1"/>
    <property type="molecule type" value="Genomic_DNA"/>
</dbReference>
<comment type="similarity">
    <text evidence="2 12">Belongs to the amiloride-sensitive sodium channel (TC 1.A.6) family.</text>
</comment>
<evidence type="ECO:0000256" key="7">
    <source>
        <dbReference type="ARBA" id="ARBA00023053"/>
    </source>
</evidence>
<dbReference type="InterPro" id="IPR001873">
    <property type="entry name" value="ENaC"/>
</dbReference>
<gene>
    <name evidence="14" type="primary">AVEN_224133_1</name>
    <name evidence="14" type="ORF">TNIN_316971</name>
</gene>
<dbReference type="GO" id="GO:0016020">
    <property type="term" value="C:membrane"/>
    <property type="evidence" value="ECO:0007669"/>
    <property type="project" value="UniProtKB-SubCell"/>
</dbReference>
<keyword evidence="5 12" id="KW-0812">Transmembrane</keyword>
<evidence type="ECO:0000256" key="8">
    <source>
        <dbReference type="ARBA" id="ARBA00023065"/>
    </source>
</evidence>
<proteinExistence type="inferred from homology"/>
<dbReference type="OrthoDB" id="10409953at2759"/>
<keyword evidence="6 13" id="KW-1133">Transmembrane helix</keyword>
<keyword evidence="7" id="KW-0915">Sodium</keyword>
<sequence length="376" mass="43898">MTPAKRRIKPRKNKTVAAFTENEFLEATSGRIDKFSENVRDPSRRTRDLREQTNQGAFPKKSAADKILKGVILIFCISCFLYQSTNFFMLYFTYPTTLSLIVTNPEVIIKPALTFCSSDPVNRIHFCTEYPNLCKKPSNLTEFCEKYPFNCGGYNSNLRIPDLEKIEGNFTLKTLEAIQHMHLSYIHGQSKRNPSNLRVQWSGSEMKENFIFNQLNGFYSICNSLNLHSDGNAEPEKWTINSSKRGGRNMIDYIALQMANNESFLYERFPKVIFSVHSPFVHDNPHILQNELKLGHRYEIDVRLKEEYLLPHPYPTDCTDYNDLWRENNKTGPRSQETCKKKCYVTFEEQCWKCTPLWKKMKPNEKYMQGILVQVI</sequence>
<feature type="transmembrane region" description="Helical" evidence="13">
    <location>
        <begin position="70"/>
        <end position="94"/>
    </location>
</feature>
<keyword evidence="9 13" id="KW-0472">Membrane</keyword>
<dbReference type="Pfam" id="PF00858">
    <property type="entry name" value="ASC"/>
    <property type="match status" value="1"/>
</dbReference>
<keyword evidence="4 12" id="KW-0894">Sodium channel</keyword>
<evidence type="ECO:0000256" key="2">
    <source>
        <dbReference type="ARBA" id="ARBA00007193"/>
    </source>
</evidence>
<evidence type="ECO:0000256" key="6">
    <source>
        <dbReference type="ARBA" id="ARBA00022989"/>
    </source>
</evidence>
<evidence type="ECO:0000256" key="4">
    <source>
        <dbReference type="ARBA" id="ARBA00022461"/>
    </source>
</evidence>
<evidence type="ECO:0000256" key="3">
    <source>
        <dbReference type="ARBA" id="ARBA00022448"/>
    </source>
</evidence>
<comment type="caution">
    <text evidence="14">The sequence shown here is derived from an EMBL/GenBank/DDBJ whole genome shotgun (WGS) entry which is preliminary data.</text>
</comment>
<organism evidence="14 15">
    <name type="scientific">Trichonephila inaurata madagascariensis</name>
    <dbReference type="NCBI Taxonomy" id="2747483"/>
    <lineage>
        <taxon>Eukaryota</taxon>
        <taxon>Metazoa</taxon>
        <taxon>Ecdysozoa</taxon>
        <taxon>Arthropoda</taxon>
        <taxon>Chelicerata</taxon>
        <taxon>Arachnida</taxon>
        <taxon>Araneae</taxon>
        <taxon>Araneomorphae</taxon>
        <taxon>Entelegynae</taxon>
        <taxon>Araneoidea</taxon>
        <taxon>Nephilidae</taxon>
        <taxon>Trichonephila</taxon>
        <taxon>Trichonephila inaurata</taxon>
    </lineage>
</organism>
<evidence type="ECO:0000256" key="11">
    <source>
        <dbReference type="ARBA" id="ARBA00023303"/>
    </source>
</evidence>
<keyword evidence="3 12" id="KW-0813">Transport</keyword>
<comment type="subcellular location">
    <subcellularLocation>
        <location evidence="1">Membrane</location>
        <topology evidence="1">Multi-pass membrane protein</topology>
    </subcellularLocation>
</comment>
<evidence type="ECO:0000256" key="12">
    <source>
        <dbReference type="RuleBase" id="RU000679"/>
    </source>
</evidence>
<accession>A0A8X6X3P7</accession>
<evidence type="ECO:0000256" key="13">
    <source>
        <dbReference type="SAM" id="Phobius"/>
    </source>
</evidence>
<dbReference type="Proteomes" id="UP000886998">
    <property type="component" value="Unassembled WGS sequence"/>
</dbReference>
<keyword evidence="8 12" id="KW-0406">Ion transport</keyword>